<comment type="caution">
    <text evidence="8">The sequence shown here is derived from an EMBL/GenBank/DDBJ whole genome shotgun (WGS) entry which is preliminary data.</text>
</comment>
<organism evidence="8 9">
    <name type="scientific">Oceanospirillum multiglobuliferum</name>
    <dbReference type="NCBI Taxonomy" id="64969"/>
    <lineage>
        <taxon>Bacteria</taxon>
        <taxon>Pseudomonadati</taxon>
        <taxon>Pseudomonadota</taxon>
        <taxon>Gammaproteobacteria</taxon>
        <taxon>Oceanospirillales</taxon>
        <taxon>Oceanospirillaceae</taxon>
        <taxon>Oceanospirillum</taxon>
    </lineage>
</organism>
<dbReference type="PANTHER" id="PTHR32089">
    <property type="entry name" value="METHYL-ACCEPTING CHEMOTAXIS PROTEIN MCPB"/>
    <property type="match status" value="1"/>
</dbReference>
<dbReference type="InterPro" id="IPR004089">
    <property type="entry name" value="MCPsignal_dom"/>
</dbReference>
<comment type="similarity">
    <text evidence="3">Belongs to the methyl-accepting chemotaxis (MCP) protein family.</text>
</comment>
<dbReference type="SMART" id="SM00304">
    <property type="entry name" value="HAMP"/>
    <property type="match status" value="1"/>
</dbReference>
<feature type="domain" description="HAMP" evidence="6">
    <location>
        <begin position="322"/>
        <end position="374"/>
    </location>
</feature>
<dbReference type="PROSITE" id="PS50885">
    <property type="entry name" value="HAMP"/>
    <property type="match status" value="1"/>
</dbReference>
<comment type="subcellular location">
    <subcellularLocation>
        <location evidence="1">Membrane</location>
    </subcellularLocation>
</comment>
<dbReference type="Gene3D" id="1.10.287.950">
    <property type="entry name" value="Methyl-accepting chemotaxis protein"/>
    <property type="match status" value="1"/>
</dbReference>
<feature type="domain" description="Methyl-accepting transducer" evidence="5">
    <location>
        <begin position="379"/>
        <end position="615"/>
    </location>
</feature>
<dbReference type="RefSeq" id="WP_078745291.1">
    <property type="nucleotide sequence ID" value="NZ_FUXG01000010.1"/>
</dbReference>
<dbReference type="Pfam" id="PF00015">
    <property type="entry name" value="MCPsignal"/>
    <property type="match status" value="1"/>
</dbReference>
<dbReference type="Gene3D" id="1.20.1440.210">
    <property type="match status" value="1"/>
</dbReference>
<dbReference type="GO" id="GO:0016020">
    <property type="term" value="C:membrane"/>
    <property type="evidence" value="ECO:0007669"/>
    <property type="project" value="UniProtKB-SubCell"/>
</dbReference>
<evidence type="ECO:0000256" key="3">
    <source>
        <dbReference type="ARBA" id="ARBA00029447"/>
    </source>
</evidence>
<keyword evidence="2 4" id="KW-0807">Transducer</keyword>
<name>A0A1T4Q0Q1_9GAMM</name>
<dbReference type="InterPro" id="IPR003660">
    <property type="entry name" value="HAMP_dom"/>
</dbReference>
<protein>
    <recommendedName>
        <fullName evidence="10">Methyl-accepting chemotaxis protein</fullName>
    </recommendedName>
</protein>
<dbReference type="CDD" id="cd11386">
    <property type="entry name" value="MCP_signal"/>
    <property type="match status" value="1"/>
</dbReference>
<evidence type="ECO:0000259" key="5">
    <source>
        <dbReference type="PROSITE" id="PS50111"/>
    </source>
</evidence>
<dbReference type="PROSITE" id="PS51753">
    <property type="entry name" value="HBM"/>
    <property type="match status" value="1"/>
</dbReference>
<dbReference type="InterPro" id="IPR032255">
    <property type="entry name" value="HBM"/>
</dbReference>
<evidence type="ECO:0000256" key="4">
    <source>
        <dbReference type="PROSITE-ProRule" id="PRU00284"/>
    </source>
</evidence>
<proteinExistence type="inferred from homology"/>
<sequence>MSAFNDIKISHKLMLSFGLVLTLLLITSFAGYQGLARSDKGFDTYRELARDSNLAGRLQANLLMFQAEFKGYLITHNPESLTHYQARLDAMKGFLDQAKVEIQKPERAALIKDIGPLIQNYEQSVEQIVQLIEDRANTVNQILSVNGPKMRQVVSDIRQQAYLAGDAELSHLAGNLQENLILGRLYLLKYFDSENKADFQIAQQQLTQIVFSDLQALDELLLTQNQRQLIAEFKTLKDDYLSAMNKVQAIIEQQNQLLNTKVEQVGPVIADKIEQVKLSVIKDQDLLGPQLQHNNESAVQWMALLALAALVIGTLLSIKFSRTINHRLQIAVQIAQQIAQGNLKLSAMETSKDEIGQLQQTLLQTGQSLKEMIQSISSASHEISGASIQLSAMTEQAGRGAKQQQLEADQLSSSVTEMTASALQVAASTQETARSTENARQEADQSYQLVSSAIKNISLLHDSVSLTEQRLNTVQQETQNIGSIIEVIQSIAEQTNLLALNAAIEAARAGEQGRGFAVVADEVRSLAQRTQQSTGEIHQLIARLQQGANEVVEAMQQGRQITDTSVELTKNVQIALSNINGTVAIINDMTLQIASAAEEQSKVAEEINQSAASVRSVAEESMHAVVETVAASQSLTNTSVRLQGLVNRFTL</sequence>
<dbReference type="Pfam" id="PF00672">
    <property type="entry name" value="HAMP"/>
    <property type="match status" value="1"/>
</dbReference>
<dbReference type="SMART" id="SM01358">
    <property type="entry name" value="HBM"/>
    <property type="match status" value="1"/>
</dbReference>
<dbReference type="PROSITE" id="PS50111">
    <property type="entry name" value="CHEMOTAXIS_TRANSDUC_2"/>
    <property type="match status" value="1"/>
</dbReference>
<dbReference type="STRING" id="64969.SAMN02745127_01689"/>
<evidence type="ECO:0000256" key="2">
    <source>
        <dbReference type="ARBA" id="ARBA00023224"/>
    </source>
</evidence>
<dbReference type="AlphaFoldDB" id="A0A1T4Q0Q1"/>
<evidence type="ECO:0000259" key="6">
    <source>
        <dbReference type="PROSITE" id="PS50885"/>
    </source>
</evidence>
<dbReference type="CDD" id="cd06225">
    <property type="entry name" value="HAMP"/>
    <property type="match status" value="1"/>
</dbReference>
<dbReference type="GO" id="GO:0006935">
    <property type="term" value="P:chemotaxis"/>
    <property type="evidence" value="ECO:0007669"/>
    <property type="project" value="UniProtKB-ARBA"/>
</dbReference>
<feature type="domain" description="HBM" evidence="7">
    <location>
        <begin position="47"/>
        <end position="288"/>
    </location>
</feature>
<dbReference type="Proteomes" id="UP000191418">
    <property type="component" value="Unassembled WGS sequence"/>
</dbReference>
<gene>
    <name evidence="8" type="ORF">BTE48_08670</name>
</gene>
<evidence type="ECO:0008006" key="10">
    <source>
        <dbReference type="Google" id="ProtNLM"/>
    </source>
</evidence>
<evidence type="ECO:0000313" key="9">
    <source>
        <dbReference type="Proteomes" id="UP000191418"/>
    </source>
</evidence>
<keyword evidence="9" id="KW-1185">Reference proteome</keyword>
<dbReference type="FunFam" id="1.10.287.950:FF:000001">
    <property type="entry name" value="Methyl-accepting chemotaxis sensory transducer"/>
    <property type="match status" value="1"/>
</dbReference>
<dbReference type="SMART" id="SM00283">
    <property type="entry name" value="MA"/>
    <property type="match status" value="1"/>
</dbReference>
<dbReference type="GO" id="GO:0007165">
    <property type="term" value="P:signal transduction"/>
    <property type="evidence" value="ECO:0007669"/>
    <property type="project" value="UniProtKB-KW"/>
</dbReference>
<dbReference type="OrthoDB" id="9795078at2"/>
<accession>A0A1T4Q0Q1</accession>
<evidence type="ECO:0000313" key="8">
    <source>
        <dbReference type="EMBL" id="OPX55453.1"/>
    </source>
</evidence>
<dbReference type="PANTHER" id="PTHR32089:SF120">
    <property type="entry name" value="METHYL-ACCEPTING CHEMOTAXIS PROTEIN TLPQ"/>
    <property type="match status" value="1"/>
</dbReference>
<reference evidence="8 9" key="1">
    <citation type="submission" date="2017-01" db="EMBL/GenBank/DDBJ databases">
        <title>Genome Sequencing of a Marine Spirillum, Oceanospirillum multiglobuliferum ATCC 33336, from Japan.</title>
        <authorList>
            <person name="Carney J.G."/>
            <person name="Trachtenberg A.M."/>
            <person name="Rheaume B.A."/>
            <person name="Linnane J.D."/>
            <person name="Pitts N.L."/>
            <person name="Mykles D.L."/>
            <person name="Maclea K.S."/>
        </authorList>
    </citation>
    <scope>NUCLEOTIDE SEQUENCE [LARGE SCALE GENOMIC DNA]</scope>
    <source>
        <strain evidence="8 9">ATCC 33336</strain>
    </source>
</reference>
<dbReference type="SUPFAM" id="SSF58104">
    <property type="entry name" value="Methyl-accepting chemotaxis protein (MCP) signaling domain"/>
    <property type="match status" value="1"/>
</dbReference>
<evidence type="ECO:0000259" key="7">
    <source>
        <dbReference type="PROSITE" id="PS51753"/>
    </source>
</evidence>
<evidence type="ECO:0000256" key="1">
    <source>
        <dbReference type="ARBA" id="ARBA00004370"/>
    </source>
</evidence>
<dbReference type="EMBL" id="MTSM01000009">
    <property type="protein sequence ID" value="OPX55453.1"/>
    <property type="molecule type" value="Genomic_DNA"/>
</dbReference>